<accession>A0AAD5M0A1</accession>
<gene>
    <name evidence="1" type="ORF">P43SY_003747</name>
</gene>
<dbReference type="GO" id="GO:0003676">
    <property type="term" value="F:nucleic acid binding"/>
    <property type="evidence" value="ECO:0007669"/>
    <property type="project" value="InterPro"/>
</dbReference>
<dbReference type="InterPro" id="IPR036397">
    <property type="entry name" value="RNaseH_sf"/>
</dbReference>
<evidence type="ECO:0000313" key="2">
    <source>
        <dbReference type="Proteomes" id="UP001209570"/>
    </source>
</evidence>
<sequence length="279" mass="32727">MINTGARFMFLFKQATWERCTVFLRKSFGVEVSMSTVRACVKGVCGFRHGDFRRFPRDRNSSAAIEARHQYVMKGGNRQMREAALYEAIYFDEMYLTKNTKTELVAYLTGDVISKHLAMEYLPQYSPFLNPIEEVFGLVKRTLWKRRIEADRTDEDRHFLKKRLTEVILDFDEALIKTFYFHVVEFLKYARERTPVFTQQLYESSHIGDEIGACPMLPEHIEVLLDSYLPHVYDEFTAENQALIEQQFGVKRLTLTFVEDVILPDRSALEDSEHTFRIA</sequence>
<dbReference type="EMBL" id="JAKCXM010001227">
    <property type="protein sequence ID" value="KAJ0391202.1"/>
    <property type="molecule type" value="Genomic_DNA"/>
</dbReference>
<dbReference type="Gene3D" id="3.30.420.10">
    <property type="entry name" value="Ribonuclease H-like superfamily/Ribonuclease H"/>
    <property type="match status" value="1"/>
</dbReference>
<evidence type="ECO:0008006" key="3">
    <source>
        <dbReference type="Google" id="ProtNLM"/>
    </source>
</evidence>
<dbReference type="Proteomes" id="UP001209570">
    <property type="component" value="Unassembled WGS sequence"/>
</dbReference>
<dbReference type="AlphaFoldDB" id="A0AAD5M0A1"/>
<name>A0AAD5M0A1_PYTIN</name>
<evidence type="ECO:0000313" key="1">
    <source>
        <dbReference type="EMBL" id="KAJ0391202.1"/>
    </source>
</evidence>
<protein>
    <recommendedName>
        <fullName evidence="3">Tc1-like transposase DDE domain-containing protein</fullName>
    </recommendedName>
</protein>
<proteinExistence type="predicted"/>
<comment type="caution">
    <text evidence="1">The sequence shown here is derived from an EMBL/GenBank/DDBJ whole genome shotgun (WGS) entry which is preliminary data.</text>
</comment>
<reference evidence="1" key="1">
    <citation type="submission" date="2021-12" db="EMBL/GenBank/DDBJ databases">
        <title>Prjna785345.</title>
        <authorList>
            <person name="Rujirawat T."/>
            <person name="Krajaejun T."/>
        </authorList>
    </citation>
    <scope>NUCLEOTIDE SEQUENCE</scope>
    <source>
        <strain evidence="1">Pi057C3</strain>
    </source>
</reference>
<keyword evidence="2" id="KW-1185">Reference proteome</keyword>
<organism evidence="1 2">
    <name type="scientific">Pythium insidiosum</name>
    <name type="common">Pythiosis disease agent</name>
    <dbReference type="NCBI Taxonomy" id="114742"/>
    <lineage>
        <taxon>Eukaryota</taxon>
        <taxon>Sar</taxon>
        <taxon>Stramenopiles</taxon>
        <taxon>Oomycota</taxon>
        <taxon>Peronosporomycetes</taxon>
        <taxon>Pythiales</taxon>
        <taxon>Pythiaceae</taxon>
        <taxon>Pythium</taxon>
    </lineage>
</organism>